<organism evidence="5 6">
    <name type="scientific">Schizopora paradoxa</name>
    <dbReference type="NCBI Taxonomy" id="27342"/>
    <lineage>
        <taxon>Eukaryota</taxon>
        <taxon>Fungi</taxon>
        <taxon>Dikarya</taxon>
        <taxon>Basidiomycota</taxon>
        <taxon>Agaricomycotina</taxon>
        <taxon>Agaricomycetes</taxon>
        <taxon>Hymenochaetales</taxon>
        <taxon>Schizoporaceae</taxon>
        <taxon>Schizopora</taxon>
    </lineage>
</organism>
<dbReference type="Pfam" id="PF09754">
    <property type="entry name" value="PAC2"/>
    <property type="match status" value="1"/>
</dbReference>
<evidence type="ECO:0000313" key="6">
    <source>
        <dbReference type="Proteomes" id="UP000053477"/>
    </source>
</evidence>
<dbReference type="GO" id="GO:0005634">
    <property type="term" value="C:nucleus"/>
    <property type="evidence" value="ECO:0007669"/>
    <property type="project" value="TreeGrafter"/>
</dbReference>
<comment type="function">
    <text evidence="4">Involved in 20S proteasome assembly.</text>
</comment>
<dbReference type="Proteomes" id="UP000053477">
    <property type="component" value="Unassembled WGS sequence"/>
</dbReference>
<dbReference type="STRING" id="27342.A0A0H2S5K0"/>
<evidence type="ECO:0000256" key="1">
    <source>
        <dbReference type="ARBA" id="ARBA00019186"/>
    </source>
</evidence>
<accession>A0A0H2S5K0</accession>
<dbReference type="GO" id="GO:0043248">
    <property type="term" value="P:proteasome assembly"/>
    <property type="evidence" value="ECO:0007669"/>
    <property type="project" value="TreeGrafter"/>
</dbReference>
<dbReference type="GO" id="GO:0005829">
    <property type="term" value="C:cytosol"/>
    <property type="evidence" value="ECO:0007669"/>
    <property type="project" value="TreeGrafter"/>
</dbReference>
<dbReference type="InterPro" id="IPR016562">
    <property type="entry name" value="Proteasome_assmbl_chp_2_euk"/>
</dbReference>
<dbReference type="InterPro" id="IPR038389">
    <property type="entry name" value="PSMG2_sf"/>
</dbReference>
<dbReference type="PANTHER" id="PTHR12970:SF1">
    <property type="entry name" value="PROTEASOME ASSEMBLY CHAPERONE 2"/>
    <property type="match status" value="1"/>
</dbReference>
<reference evidence="5 6" key="1">
    <citation type="submission" date="2015-04" db="EMBL/GenBank/DDBJ databases">
        <title>Complete genome sequence of Schizopora paradoxa KUC8140, a cosmopolitan wood degrader in East Asia.</title>
        <authorList>
            <consortium name="DOE Joint Genome Institute"/>
            <person name="Min B."/>
            <person name="Park H."/>
            <person name="Jang Y."/>
            <person name="Kim J.-J."/>
            <person name="Kim K.H."/>
            <person name="Pangilinan J."/>
            <person name="Lipzen A."/>
            <person name="Riley R."/>
            <person name="Grigoriev I.V."/>
            <person name="Spatafora J.W."/>
            <person name="Choi I.-G."/>
        </authorList>
    </citation>
    <scope>NUCLEOTIDE SEQUENCE [LARGE SCALE GENOMIC DNA]</scope>
    <source>
        <strain evidence="5 6">KUC8140</strain>
    </source>
</reference>
<gene>
    <name evidence="5" type="ORF">SCHPADRAFT_918582</name>
</gene>
<keyword evidence="6" id="KW-1185">Reference proteome</keyword>
<dbReference type="SUPFAM" id="SSF159659">
    <property type="entry name" value="Cgl1923-like"/>
    <property type="match status" value="1"/>
</dbReference>
<dbReference type="Gene3D" id="3.40.50.10900">
    <property type="entry name" value="PAC-like subunit"/>
    <property type="match status" value="2"/>
</dbReference>
<comment type="similarity">
    <text evidence="3 4">Belongs to the PSMG2 family.</text>
</comment>
<protein>
    <recommendedName>
        <fullName evidence="1 4">Proteasome assembly chaperone 2</fullName>
    </recommendedName>
</protein>
<name>A0A0H2S5K0_9AGAM</name>
<evidence type="ECO:0000256" key="2">
    <source>
        <dbReference type="ARBA" id="ARBA00023186"/>
    </source>
</evidence>
<dbReference type="OrthoDB" id="10260712at2759"/>
<dbReference type="PIRSF" id="PIRSF010044">
    <property type="entry name" value="UCP010044"/>
    <property type="match status" value="1"/>
</dbReference>
<dbReference type="InParanoid" id="A0A0H2S5K0"/>
<proteinExistence type="inferred from homology"/>
<sequence length="265" mass="28634">MSLPIYSAINSNVEFLKGKTLVVPVVSVANIAQLAVDLLIASLGLKRIGILDSSYLIPVIGPRDDGEAGFTTPLELYGKEGLDVVFIQQRSPAMKEQKQEFVDLLMTFVRDYKIGALLLLAGVDLSNRSDAQMSSSTYKINLKRSPNLESTPLSKVSSLPTYSFAPAQHSPTKETSSTDAPFIPGGGLTRRILSTLSSTDSTITHVPTACILQFVLEGDNRGDAVYFARAVAELLSIDRHVVAWKQPSSWAAGLFGTTHDQSLYG</sequence>
<keyword evidence="2 4" id="KW-0143">Chaperone</keyword>
<dbReference type="InterPro" id="IPR019151">
    <property type="entry name" value="Proteasome_assmbl_chaperone_2"/>
</dbReference>
<dbReference type="PANTHER" id="PTHR12970">
    <property type="entry name" value="PROTEASOME ASSEMBLY CHAPERONE 2"/>
    <property type="match status" value="1"/>
</dbReference>
<evidence type="ECO:0000256" key="3">
    <source>
        <dbReference type="ARBA" id="ARBA00025745"/>
    </source>
</evidence>
<dbReference type="AlphaFoldDB" id="A0A0H2S5K0"/>
<comment type="subunit">
    <text evidence="4">Component of the 20S proteasome chaperone.</text>
</comment>
<evidence type="ECO:0000313" key="5">
    <source>
        <dbReference type="EMBL" id="KLO19520.1"/>
    </source>
</evidence>
<dbReference type="EMBL" id="KQ085886">
    <property type="protein sequence ID" value="KLO19520.1"/>
    <property type="molecule type" value="Genomic_DNA"/>
</dbReference>
<evidence type="ECO:0000256" key="4">
    <source>
        <dbReference type="PIRNR" id="PIRNR010044"/>
    </source>
</evidence>